<dbReference type="AlphaFoldDB" id="A0A1X6ZVY6"/>
<keyword evidence="2" id="KW-1185">Reference proteome</keyword>
<sequence>MRTACVTMVWKDHFFLDLWVRYYGALFGRDALYVISHGGAPEVAEIARGCNVIAIPRDPPDERFDETRWDMLSDWASGLTRYYDRVIVGDVDELIISLTPGESLATHLQQAELGPVTAPAGYEIVPEDDTPLDPVRPILDQCPRALLSATYSKPCLLVAPARLSAGGHGCKGRFDLRPELALLHLRFLNSEEQLQRRAERSRIAEAATAGSDRARGSFLRGWRKGEEIRQKIAARFAAAEDVPSSQAADRARAVLEGARKTKGQTHLFSVPAVRADDFRILLDPALRELF</sequence>
<protein>
    <recommendedName>
        <fullName evidence="3">Glycosyl transferase family 2</fullName>
    </recommendedName>
</protein>
<name>A0A1X6ZVY6_9RHOB</name>
<dbReference type="EMBL" id="FWFN01000006">
    <property type="protein sequence ID" value="SLN63412.1"/>
    <property type="molecule type" value="Genomic_DNA"/>
</dbReference>
<gene>
    <name evidence="1" type="ORF">PSM7751_03255</name>
</gene>
<accession>A0A1X6ZVY6</accession>
<evidence type="ECO:0000313" key="2">
    <source>
        <dbReference type="Proteomes" id="UP000193963"/>
    </source>
</evidence>
<evidence type="ECO:0008006" key="3">
    <source>
        <dbReference type="Google" id="ProtNLM"/>
    </source>
</evidence>
<reference evidence="2" key="1">
    <citation type="submission" date="2017-03" db="EMBL/GenBank/DDBJ databases">
        <authorList>
            <person name="Rodrigo-Torres L."/>
            <person name="Arahal R.D."/>
            <person name="Lucena T."/>
        </authorList>
    </citation>
    <scope>NUCLEOTIDE SEQUENCE [LARGE SCALE GENOMIC DNA]</scope>
    <source>
        <strain evidence="2">CECT 7751</strain>
    </source>
</reference>
<dbReference type="OrthoDB" id="835336at2"/>
<organism evidence="1 2">
    <name type="scientific">Pseudooceanicola marinus</name>
    <dbReference type="NCBI Taxonomy" id="396013"/>
    <lineage>
        <taxon>Bacteria</taxon>
        <taxon>Pseudomonadati</taxon>
        <taxon>Pseudomonadota</taxon>
        <taxon>Alphaproteobacteria</taxon>
        <taxon>Rhodobacterales</taxon>
        <taxon>Paracoccaceae</taxon>
        <taxon>Pseudooceanicola</taxon>
    </lineage>
</organism>
<proteinExistence type="predicted"/>
<dbReference type="RefSeq" id="WP_085889262.1">
    <property type="nucleotide sequence ID" value="NZ_FWFN01000006.1"/>
</dbReference>
<dbReference type="Proteomes" id="UP000193963">
    <property type="component" value="Unassembled WGS sequence"/>
</dbReference>
<evidence type="ECO:0000313" key="1">
    <source>
        <dbReference type="EMBL" id="SLN63412.1"/>
    </source>
</evidence>